<organism evidence="1 2">
    <name type="scientific">Candidatus Doriopsillibacter californiensis</name>
    <dbReference type="NCBI Taxonomy" id="2970740"/>
    <lineage>
        <taxon>Bacteria</taxon>
        <taxon>Pseudomonadati</taxon>
        <taxon>Pseudomonadota</taxon>
        <taxon>Gammaproteobacteria</taxon>
        <taxon>Candidatus Tethybacterales</taxon>
        <taxon>Candidatus Persebacteraceae</taxon>
        <taxon>Candidatus Doriopsillibacter</taxon>
    </lineage>
</organism>
<sequence>MSQIILAAHGGNGRRSGLIYCHAANFCSRVMRALAGLVGGSGKISNGIDSSSCG</sequence>
<evidence type="ECO:0000313" key="1">
    <source>
        <dbReference type="EMBL" id="MDM5147515.1"/>
    </source>
</evidence>
<dbReference type="Proteomes" id="UP001168167">
    <property type="component" value="Unassembled WGS sequence"/>
</dbReference>
<protein>
    <submittedName>
        <fullName evidence="1">Uncharacterized protein</fullName>
    </submittedName>
</protein>
<dbReference type="EMBL" id="JANQAO010000002">
    <property type="protein sequence ID" value="MDM5147515.1"/>
    <property type="molecule type" value="Genomic_DNA"/>
</dbReference>
<reference evidence="1" key="1">
    <citation type="submission" date="2022-08" db="EMBL/GenBank/DDBJ databases">
        <authorList>
            <person name="Dzunkova M."/>
            <person name="La Clair J."/>
            <person name="Tyml T."/>
            <person name="Doud D."/>
            <person name="Schulz F."/>
            <person name="Piquer S."/>
            <person name="Porcel Sanchis D."/>
            <person name="Osborn A."/>
            <person name="Robinson D."/>
            <person name="Louie K.B."/>
            <person name="Bowen B.P."/>
            <person name="Bowers R."/>
            <person name="Lee J."/>
            <person name="Arnau Llombart V."/>
            <person name="Diaz Villanueva W."/>
            <person name="Gosliner T."/>
            <person name="Northen T."/>
            <person name="Cheng J.-F."/>
            <person name="Burkart M.D."/>
            <person name="Woyke T."/>
        </authorList>
    </citation>
    <scope>NUCLEOTIDE SEQUENCE</scope>
    <source>
        <strain evidence="1">Df01</strain>
    </source>
</reference>
<proteinExistence type="predicted"/>
<reference evidence="1" key="2">
    <citation type="journal article" date="2023" name="Microbiome">
        <title>Synthase-selected sorting approach identifies a beta-lactone synthase in a nudibranch symbiotic bacterium.</title>
        <authorList>
            <person name="Dzunkova M."/>
            <person name="La Clair J.J."/>
            <person name="Tyml T."/>
            <person name="Doud D."/>
            <person name="Schulz F."/>
            <person name="Piquer-Esteban S."/>
            <person name="Porcel Sanchis D."/>
            <person name="Osborn A."/>
            <person name="Robinson D."/>
            <person name="Louie K.B."/>
            <person name="Bowen B.P."/>
            <person name="Bowers R.M."/>
            <person name="Lee J."/>
            <person name="Arnau V."/>
            <person name="Diaz-Villanueva W."/>
            <person name="Stepanauskas R."/>
            <person name="Gosliner T."/>
            <person name="Date S.V."/>
            <person name="Northen T.R."/>
            <person name="Cheng J.F."/>
            <person name="Burkart M.D."/>
            <person name="Woyke T."/>
        </authorList>
    </citation>
    <scope>NUCLEOTIDE SEQUENCE</scope>
    <source>
        <strain evidence="1">Df01</strain>
    </source>
</reference>
<name>A0ABT7QLF6_9GAMM</name>
<evidence type="ECO:0000313" key="2">
    <source>
        <dbReference type="Proteomes" id="UP001168167"/>
    </source>
</evidence>
<accession>A0ABT7QLF6</accession>
<gene>
    <name evidence="1" type="ORF">NQX30_03910</name>
</gene>
<comment type="caution">
    <text evidence="1">The sequence shown here is derived from an EMBL/GenBank/DDBJ whole genome shotgun (WGS) entry which is preliminary data.</text>
</comment>
<keyword evidence="2" id="KW-1185">Reference proteome</keyword>